<dbReference type="EMBL" id="BAAARV010000144">
    <property type="protein sequence ID" value="GAA2396090.1"/>
    <property type="molecule type" value="Genomic_DNA"/>
</dbReference>
<dbReference type="PANTHER" id="PTHR46323">
    <property type="entry name" value="BETA-GALACTOSIDASE"/>
    <property type="match status" value="1"/>
</dbReference>
<keyword evidence="3" id="KW-0378">Hydrolase</keyword>
<comment type="caution">
    <text evidence="6">The sequence shown here is derived from an EMBL/GenBank/DDBJ whole genome shotgun (WGS) entry which is preliminary data.</text>
</comment>
<gene>
    <name evidence="6" type="ORF">GCM10010170_111600</name>
</gene>
<dbReference type="Pfam" id="PF02929">
    <property type="entry name" value="Bgal_small_N"/>
    <property type="match status" value="1"/>
</dbReference>
<dbReference type="SUPFAM" id="SSF74650">
    <property type="entry name" value="Galactose mutarotase-like"/>
    <property type="match status" value="1"/>
</dbReference>
<proteinExistence type="predicted"/>
<keyword evidence="7" id="KW-1185">Reference proteome</keyword>
<keyword evidence="4" id="KW-0326">Glycosidase</keyword>
<protein>
    <recommendedName>
        <fullName evidence="2">beta-galactosidase</fullName>
        <ecNumber evidence="2">3.2.1.23</ecNumber>
    </recommendedName>
</protein>
<dbReference type="PANTHER" id="PTHR46323:SF2">
    <property type="entry name" value="BETA-GALACTOSIDASE"/>
    <property type="match status" value="1"/>
</dbReference>
<dbReference type="InterPro" id="IPR011013">
    <property type="entry name" value="Gal_mutarotase_sf_dom"/>
</dbReference>
<sequence>MDGPATPCVPAGDTPCVCPQANGNRADARWVCLTAPDGTGLRVERRRIGFTARPWSTAALDAARHATGLVRSDRVHLHLDHAHHGLGSAACGPGVLPRYVLAAEPASFSVALRVLR</sequence>
<evidence type="ECO:0000259" key="5">
    <source>
        <dbReference type="SMART" id="SM01038"/>
    </source>
</evidence>
<evidence type="ECO:0000313" key="6">
    <source>
        <dbReference type="EMBL" id="GAA2396090.1"/>
    </source>
</evidence>
<organism evidence="6 7">
    <name type="scientific">Dactylosporangium salmoneum</name>
    <dbReference type="NCBI Taxonomy" id="53361"/>
    <lineage>
        <taxon>Bacteria</taxon>
        <taxon>Bacillati</taxon>
        <taxon>Actinomycetota</taxon>
        <taxon>Actinomycetes</taxon>
        <taxon>Micromonosporales</taxon>
        <taxon>Micromonosporaceae</taxon>
        <taxon>Dactylosporangium</taxon>
    </lineage>
</organism>
<dbReference type="EC" id="3.2.1.23" evidence="2"/>
<dbReference type="Gene3D" id="2.70.98.10">
    <property type="match status" value="1"/>
</dbReference>
<feature type="domain" description="Beta galactosidase small chain/" evidence="5">
    <location>
        <begin position="1"/>
        <end position="113"/>
    </location>
</feature>
<dbReference type="InterPro" id="IPR014718">
    <property type="entry name" value="GH-type_carb-bd"/>
</dbReference>
<evidence type="ECO:0000256" key="2">
    <source>
        <dbReference type="ARBA" id="ARBA00012756"/>
    </source>
</evidence>
<evidence type="ECO:0000256" key="3">
    <source>
        <dbReference type="ARBA" id="ARBA00022801"/>
    </source>
</evidence>
<dbReference type="InterPro" id="IPR050347">
    <property type="entry name" value="Bact_Beta-galactosidase"/>
</dbReference>
<dbReference type="SMART" id="SM01038">
    <property type="entry name" value="Bgal_small_N"/>
    <property type="match status" value="1"/>
</dbReference>
<name>A0ABN3I6M0_9ACTN</name>
<evidence type="ECO:0000313" key="7">
    <source>
        <dbReference type="Proteomes" id="UP001501444"/>
    </source>
</evidence>
<comment type="catalytic activity">
    <reaction evidence="1">
        <text>Hydrolysis of terminal non-reducing beta-D-galactose residues in beta-D-galactosides.</text>
        <dbReference type="EC" id="3.2.1.23"/>
    </reaction>
</comment>
<evidence type="ECO:0000256" key="1">
    <source>
        <dbReference type="ARBA" id="ARBA00001412"/>
    </source>
</evidence>
<dbReference type="Proteomes" id="UP001501444">
    <property type="component" value="Unassembled WGS sequence"/>
</dbReference>
<dbReference type="InterPro" id="IPR004199">
    <property type="entry name" value="B-gal_small/dom_5"/>
</dbReference>
<accession>A0ABN3I6M0</accession>
<reference evidence="6 7" key="1">
    <citation type="journal article" date="2019" name="Int. J. Syst. Evol. Microbiol.">
        <title>The Global Catalogue of Microorganisms (GCM) 10K type strain sequencing project: providing services to taxonomists for standard genome sequencing and annotation.</title>
        <authorList>
            <consortium name="The Broad Institute Genomics Platform"/>
            <consortium name="The Broad Institute Genome Sequencing Center for Infectious Disease"/>
            <person name="Wu L."/>
            <person name="Ma J."/>
        </authorList>
    </citation>
    <scope>NUCLEOTIDE SEQUENCE [LARGE SCALE GENOMIC DNA]</scope>
    <source>
        <strain evidence="6 7">JCM 3272</strain>
    </source>
</reference>
<evidence type="ECO:0000256" key="4">
    <source>
        <dbReference type="ARBA" id="ARBA00023295"/>
    </source>
</evidence>